<dbReference type="Proteomes" id="UP000050741">
    <property type="component" value="Unassembled WGS sequence"/>
</dbReference>
<dbReference type="InterPro" id="IPR032675">
    <property type="entry name" value="LRR_dom_sf"/>
</dbReference>
<dbReference type="InterPro" id="IPR034743">
    <property type="entry name" value="RH1"/>
</dbReference>
<reference evidence="9" key="1">
    <citation type="submission" date="2013-12" db="EMBL/GenBank/DDBJ databases">
        <authorList>
            <person name="Aslett M."/>
        </authorList>
    </citation>
    <scope>NUCLEOTIDE SEQUENCE [LARGE SCALE GENOMIC DNA]</scope>
    <source>
        <strain evidence="9">Lindley</strain>
    </source>
</reference>
<dbReference type="PROSITE" id="PS50181">
    <property type="entry name" value="FBOX"/>
    <property type="match status" value="1"/>
</dbReference>
<evidence type="ECO:0000256" key="5">
    <source>
        <dbReference type="SAM" id="MobiDB-lite"/>
    </source>
</evidence>
<dbReference type="InterPro" id="IPR051241">
    <property type="entry name" value="DZIP_RILPL"/>
</dbReference>
<dbReference type="GO" id="GO:0036064">
    <property type="term" value="C:ciliary basal body"/>
    <property type="evidence" value="ECO:0007669"/>
    <property type="project" value="TreeGrafter"/>
</dbReference>
<sequence>MNFKYKWMKDIFKRNLRQKTGESDYVSVEDATINKLPDEILVHIFHKLPYFHRFKLEIVCRRWNYLSRNYGWTDFKALHLSKWTPPKDKTKTLIERAGKYLRELNLDEINWTTSGLFSRLSEMRNLRHISLSGKGDVQVTSEQLAKIAESFPNLLTLNIWKALKFDTDSNSPKNATLGLSFLLSKCERLEYLSLCRANNVGSILFQPTVLPPKLAFLETDDTFDLEKTFQVANEQCKRIRCLSLKFLKPTISSLHFVHKDMLKRLIHLELDFHKAPQLSFYKNFIKMRVIERCPNIEDLGYSAYDIDILPAFSSLHQLTKLRCLIIRHHGKALRHISTQKDENQCNRDEYETLIGQSLERIALNGRLRTLSLNFPIPVGLMCNLVRQCECLTNLYCSIVRYQSLATLGDCMTELNGVSERVRRMLHISVNYQKSRELVHPYIRFHYQPDSGSHVVLQTYNQLFTSVPSPSRHITVIDVYDLAESINRDFEKLVERFGNEHFDSVVRKVISALETLEALAKYNDKESSELLDLQKTIERFEQEKQQRLRDKDNLERDFMDLEENYRQEIDELCKIVQKLRVENKSMRDQISTSPSTLFEDETDPNGQSAAEEQIQALIDLRKMTQTQKERIKELQKDLDSYCDEVETLRESIERLIRQNKELLRKNSSLQKQGRVLLLERAEILRRLQQAEEEILQLRKVLNETSRACRDLEMHMQKQGEEESPSPCFTLSELREVLQEKNLLKAKVLELEERIDQFRETSSASGTELGGNETPTGNTSVVSVCSPNSLLSQPSNPDGNPDSVQEFSKENSDECLVFGPINREPEEKLRPWKYERKDSGVRKFFRFFKVNLGASLTPRESSDAKLGEL</sequence>
<dbReference type="GO" id="GO:0046983">
    <property type="term" value="F:protein dimerization activity"/>
    <property type="evidence" value="ECO:0007669"/>
    <property type="project" value="InterPro"/>
</dbReference>
<dbReference type="Gene3D" id="3.80.10.10">
    <property type="entry name" value="Ribonuclease Inhibitor"/>
    <property type="match status" value="1"/>
</dbReference>
<evidence type="ECO:0000259" key="8">
    <source>
        <dbReference type="PROSITE" id="PS51777"/>
    </source>
</evidence>
<feature type="domain" description="F-box" evidence="6">
    <location>
        <begin position="30"/>
        <end position="75"/>
    </location>
</feature>
<evidence type="ECO:0000256" key="2">
    <source>
        <dbReference type="ARBA" id="ARBA00022927"/>
    </source>
</evidence>
<feature type="coiled-coil region" evidence="4">
    <location>
        <begin position="732"/>
        <end position="759"/>
    </location>
</feature>
<dbReference type="Gene3D" id="1.20.1280.50">
    <property type="match status" value="1"/>
</dbReference>
<feature type="compositionally biased region" description="Low complexity" evidence="5">
    <location>
        <begin position="784"/>
        <end position="795"/>
    </location>
</feature>
<dbReference type="PANTHER" id="PTHR21502">
    <property type="entry name" value="ZINC FINGER PROTEIN DZIP1"/>
    <property type="match status" value="1"/>
</dbReference>
<feature type="region of interest" description="Disordered" evidence="5">
    <location>
        <begin position="759"/>
        <end position="807"/>
    </location>
</feature>
<keyword evidence="9" id="KW-1185">Reference proteome</keyword>
<dbReference type="PROSITE" id="PS51776">
    <property type="entry name" value="RH1"/>
    <property type="match status" value="1"/>
</dbReference>
<evidence type="ECO:0000313" key="9">
    <source>
        <dbReference type="Proteomes" id="UP000050741"/>
    </source>
</evidence>
<keyword evidence="3 4" id="KW-0175">Coiled coil</keyword>
<evidence type="ECO:0000256" key="3">
    <source>
        <dbReference type="ARBA" id="ARBA00023054"/>
    </source>
</evidence>
<dbReference type="Gene3D" id="1.20.58.1770">
    <property type="match status" value="1"/>
</dbReference>
<dbReference type="InterPro" id="IPR034744">
    <property type="entry name" value="RH2"/>
</dbReference>
<dbReference type="InterPro" id="IPR021563">
    <property type="entry name" value="RILP_dimer"/>
</dbReference>
<dbReference type="PROSITE" id="PS51777">
    <property type="entry name" value="RH2"/>
    <property type="match status" value="1"/>
</dbReference>
<dbReference type="GO" id="GO:0005737">
    <property type="term" value="C:cytoplasm"/>
    <property type="evidence" value="ECO:0007669"/>
    <property type="project" value="TreeGrafter"/>
</dbReference>
<dbReference type="InterPro" id="IPR001810">
    <property type="entry name" value="F-box_dom"/>
</dbReference>
<dbReference type="InterPro" id="IPR036047">
    <property type="entry name" value="F-box-like_dom_sf"/>
</dbReference>
<dbReference type="WBParaSite" id="GPLIN_001186800">
    <property type="protein sequence ID" value="GPLIN_001186800"/>
    <property type="gene ID" value="GPLIN_001186800"/>
</dbReference>
<feature type="compositionally biased region" description="Polar residues" evidence="5">
    <location>
        <begin position="771"/>
        <end position="783"/>
    </location>
</feature>
<proteinExistence type="predicted"/>
<dbReference type="SUPFAM" id="SSF52047">
    <property type="entry name" value="RNI-like"/>
    <property type="match status" value="1"/>
</dbReference>
<dbReference type="SUPFAM" id="SSF161256">
    <property type="entry name" value="RILP dimerisation region"/>
    <property type="match status" value="1"/>
</dbReference>
<dbReference type="AlphaFoldDB" id="A0A183CG63"/>
<reference evidence="10" key="3">
    <citation type="submission" date="2016-06" db="UniProtKB">
        <authorList>
            <consortium name="WormBaseParasite"/>
        </authorList>
    </citation>
    <scope>IDENTIFICATION</scope>
</reference>
<dbReference type="Pfam" id="PF12937">
    <property type="entry name" value="F-box-like"/>
    <property type="match status" value="1"/>
</dbReference>
<evidence type="ECO:0000256" key="4">
    <source>
        <dbReference type="SAM" id="Coils"/>
    </source>
</evidence>
<dbReference type="GO" id="GO:0060271">
    <property type="term" value="P:cilium assembly"/>
    <property type="evidence" value="ECO:0007669"/>
    <property type="project" value="TreeGrafter"/>
</dbReference>
<feature type="domain" description="RH2" evidence="8">
    <location>
        <begin position="724"/>
        <end position="839"/>
    </location>
</feature>
<feature type="domain" description="RH1" evidence="7">
    <location>
        <begin position="461"/>
        <end position="549"/>
    </location>
</feature>
<feature type="coiled-coil region" evidence="4">
    <location>
        <begin position="522"/>
        <end position="588"/>
    </location>
</feature>
<dbReference type="GO" id="GO:0015031">
    <property type="term" value="P:protein transport"/>
    <property type="evidence" value="ECO:0007669"/>
    <property type="project" value="UniProtKB-KW"/>
</dbReference>
<dbReference type="PANTHER" id="PTHR21502:SF4">
    <property type="entry name" value="RILP-LIKE PROTEIN HOMOLOG"/>
    <property type="match status" value="1"/>
</dbReference>
<reference evidence="9" key="2">
    <citation type="submission" date="2014-05" db="EMBL/GenBank/DDBJ databases">
        <title>The genome and life-stage specific transcriptomes of Globodera pallida elucidate key aspects of plant parasitism by a cyst nematode.</title>
        <authorList>
            <person name="Cotton J.A."/>
            <person name="Lilley C.J."/>
            <person name="Jones L.M."/>
            <person name="Kikuchi T."/>
            <person name="Reid A.J."/>
            <person name="Thorpe P."/>
            <person name="Tsai I.J."/>
            <person name="Beasley H."/>
            <person name="Blok V."/>
            <person name="Cock P.J.A."/>
            <person name="Van den Akker S.E."/>
            <person name="Holroyd N."/>
            <person name="Hunt M."/>
            <person name="Mantelin S."/>
            <person name="Naghra H."/>
            <person name="Pain A."/>
            <person name="Palomares-Rius J.E."/>
            <person name="Zarowiecki M."/>
            <person name="Berriman M."/>
            <person name="Jones J.T."/>
            <person name="Urwin P.E."/>
        </authorList>
    </citation>
    <scope>NUCLEOTIDE SEQUENCE [LARGE SCALE GENOMIC DNA]</scope>
    <source>
        <strain evidence="9">Lindley</strain>
    </source>
</reference>
<dbReference type="GO" id="GO:0051959">
    <property type="term" value="F:dynein light intermediate chain binding"/>
    <property type="evidence" value="ECO:0007669"/>
    <property type="project" value="TreeGrafter"/>
</dbReference>
<dbReference type="CDD" id="cd09917">
    <property type="entry name" value="F-box_SF"/>
    <property type="match status" value="1"/>
</dbReference>
<name>A0A183CG63_GLOPA</name>
<keyword evidence="2" id="KW-0653">Protein transport</keyword>
<dbReference type="GO" id="GO:0031267">
    <property type="term" value="F:small GTPase binding"/>
    <property type="evidence" value="ECO:0007669"/>
    <property type="project" value="TreeGrafter"/>
</dbReference>
<organism evidence="9 10">
    <name type="scientific">Globodera pallida</name>
    <name type="common">Potato cyst nematode worm</name>
    <name type="synonym">Heterodera pallida</name>
    <dbReference type="NCBI Taxonomy" id="36090"/>
    <lineage>
        <taxon>Eukaryota</taxon>
        <taxon>Metazoa</taxon>
        <taxon>Ecdysozoa</taxon>
        <taxon>Nematoda</taxon>
        <taxon>Chromadorea</taxon>
        <taxon>Rhabditida</taxon>
        <taxon>Tylenchina</taxon>
        <taxon>Tylenchomorpha</taxon>
        <taxon>Tylenchoidea</taxon>
        <taxon>Heteroderidae</taxon>
        <taxon>Heteroderinae</taxon>
        <taxon>Globodera</taxon>
    </lineage>
</organism>
<dbReference type="CDD" id="cd14445">
    <property type="entry name" value="RILP-like"/>
    <property type="match status" value="1"/>
</dbReference>
<dbReference type="Pfam" id="PF11461">
    <property type="entry name" value="RILP"/>
    <property type="match status" value="1"/>
</dbReference>
<dbReference type="SMART" id="SM00256">
    <property type="entry name" value="FBOX"/>
    <property type="match status" value="1"/>
</dbReference>
<keyword evidence="1" id="KW-0813">Transport</keyword>
<evidence type="ECO:0000256" key="1">
    <source>
        <dbReference type="ARBA" id="ARBA00022448"/>
    </source>
</evidence>
<dbReference type="SUPFAM" id="SSF81383">
    <property type="entry name" value="F-box domain"/>
    <property type="match status" value="1"/>
</dbReference>
<accession>A0A183CG63</accession>
<dbReference type="Pfam" id="PF09744">
    <property type="entry name" value="RH1"/>
    <property type="match status" value="1"/>
</dbReference>
<evidence type="ECO:0000313" key="10">
    <source>
        <dbReference type="WBParaSite" id="GPLIN_001186800"/>
    </source>
</evidence>
<feature type="coiled-coil region" evidence="4">
    <location>
        <begin position="616"/>
        <end position="706"/>
    </location>
</feature>
<protein>
    <submittedName>
        <fullName evidence="10">F-box domain-containing protein</fullName>
    </submittedName>
</protein>
<evidence type="ECO:0000259" key="6">
    <source>
        <dbReference type="PROSITE" id="PS50181"/>
    </source>
</evidence>
<evidence type="ECO:0000259" key="7">
    <source>
        <dbReference type="PROSITE" id="PS51776"/>
    </source>
</evidence>